<organism evidence="2 3">
    <name type="scientific">Planosporangium mesophilum</name>
    <dbReference type="NCBI Taxonomy" id="689768"/>
    <lineage>
        <taxon>Bacteria</taxon>
        <taxon>Bacillati</taxon>
        <taxon>Actinomycetota</taxon>
        <taxon>Actinomycetes</taxon>
        <taxon>Micromonosporales</taxon>
        <taxon>Micromonosporaceae</taxon>
        <taxon>Planosporangium</taxon>
    </lineage>
</organism>
<evidence type="ECO:0000313" key="3">
    <source>
        <dbReference type="Proteomes" id="UP000599074"/>
    </source>
</evidence>
<proteinExistence type="predicted"/>
<dbReference type="AlphaFoldDB" id="A0A8J3X1W4"/>
<sequence length="173" mass="17947">MGQLVLLTIGALVVGAIGFGIAVLISGSDPGLAPVEGEGRAVPLPADRPLVESDLARIRFDTGARGYRMAQVDAALRRAAYDIGYKLELIDVLQAEVDALRDGRSADADKLRAAREAASRAIRSGPEPTTDLGPEHSSSPDAEHDASPAGPAPRDGGPGSDDSSSEPQEMRLP</sequence>
<name>A0A8J3X1W4_9ACTN</name>
<feature type="region of interest" description="Disordered" evidence="1">
    <location>
        <begin position="116"/>
        <end position="173"/>
    </location>
</feature>
<dbReference type="Gene3D" id="6.10.250.660">
    <property type="match status" value="1"/>
</dbReference>
<dbReference type="RefSeq" id="WP_168112504.1">
    <property type="nucleotide sequence ID" value="NZ_BOON01000006.1"/>
</dbReference>
<dbReference type="EMBL" id="BOON01000006">
    <property type="protein sequence ID" value="GII21318.1"/>
    <property type="molecule type" value="Genomic_DNA"/>
</dbReference>
<keyword evidence="3" id="KW-1185">Reference proteome</keyword>
<evidence type="ECO:0000313" key="2">
    <source>
        <dbReference type="EMBL" id="GII21318.1"/>
    </source>
</evidence>
<evidence type="ECO:0000256" key="1">
    <source>
        <dbReference type="SAM" id="MobiDB-lite"/>
    </source>
</evidence>
<comment type="caution">
    <text evidence="2">The sequence shown here is derived from an EMBL/GenBank/DDBJ whole genome shotgun (WGS) entry which is preliminary data.</text>
</comment>
<reference evidence="2" key="1">
    <citation type="submission" date="2021-01" db="EMBL/GenBank/DDBJ databases">
        <title>Whole genome shotgun sequence of Planosporangium mesophilum NBRC 109066.</title>
        <authorList>
            <person name="Komaki H."/>
            <person name="Tamura T."/>
        </authorList>
    </citation>
    <scope>NUCLEOTIDE SEQUENCE</scope>
    <source>
        <strain evidence="2">NBRC 109066</strain>
    </source>
</reference>
<dbReference type="Proteomes" id="UP000599074">
    <property type="component" value="Unassembled WGS sequence"/>
</dbReference>
<dbReference type="NCBIfam" id="TIGR03544">
    <property type="entry name" value="DivI1A_domain"/>
    <property type="match status" value="1"/>
</dbReference>
<evidence type="ECO:0008006" key="4">
    <source>
        <dbReference type="Google" id="ProtNLM"/>
    </source>
</evidence>
<gene>
    <name evidence="2" type="ORF">Pme01_09150</name>
</gene>
<accession>A0A8J3X1W4</accession>
<protein>
    <recommendedName>
        <fullName evidence="4">DivIVA domain-containing protein</fullName>
    </recommendedName>
</protein>
<dbReference type="InterPro" id="IPR019933">
    <property type="entry name" value="DivIVA_domain"/>
</dbReference>